<name>A0ABR4HF10_9EURO</name>
<dbReference type="EMBL" id="JBFXLT010000036">
    <property type="protein sequence ID" value="KAL2814015.1"/>
    <property type="molecule type" value="Genomic_DNA"/>
</dbReference>
<dbReference type="InterPro" id="IPR002110">
    <property type="entry name" value="Ankyrin_rpt"/>
</dbReference>
<organism evidence="4 5">
    <name type="scientific">Aspergillus granulosus</name>
    <dbReference type="NCBI Taxonomy" id="176169"/>
    <lineage>
        <taxon>Eukaryota</taxon>
        <taxon>Fungi</taxon>
        <taxon>Dikarya</taxon>
        <taxon>Ascomycota</taxon>
        <taxon>Pezizomycotina</taxon>
        <taxon>Eurotiomycetes</taxon>
        <taxon>Eurotiomycetidae</taxon>
        <taxon>Eurotiales</taxon>
        <taxon>Aspergillaceae</taxon>
        <taxon>Aspergillus</taxon>
        <taxon>Aspergillus subgen. Nidulantes</taxon>
    </lineage>
</organism>
<reference evidence="4 5" key="1">
    <citation type="submission" date="2024-07" db="EMBL/GenBank/DDBJ databases">
        <title>Section-level genome sequencing and comparative genomics of Aspergillus sections Usti and Cavernicolus.</title>
        <authorList>
            <consortium name="Lawrence Berkeley National Laboratory"/>
            <person name="Nybo J.L."/>
            <person name="Vesth T.C."/>
            <person name="Theobald S."/>
            <person name="Frisvad J.C."/>
            <person name="Larsen T.O."/>
            <person name="Kjaerboelling I."/>
            <person name="Rothschild-Mancinelli K."/>
            <person name="Lyhne E.K."/>
            <person name="Kogle M.E."/>
            <person name="Barry K."/>
            <person name="Clum A."/>
            <person name="Na H."/>
            <person name="Ledsgaard L."/>
            <person name="Lin J."/>
            <person name="Lipzen A."/>
            <person name="Kuo A."/>
            <person name="Riley R."/>
            <person name="Mondo S."/>
            <person name="Labutti K."/>
            <person name="Haridas S."/>
            <person name="Pangalinan J."/>
            <person name="Salamov A.A."/>
            <person name="Simmons B.A."/>
            <person name="Magnuson J.K."/>
            <person name="Chen J."/>
            <person name="Drula E."/>
            <person name="Henrissat B."/>
            <person name="Wiebenga A."/>
            <person name="Lubbers R.J."/>
            <person name="Gomes A.C."/>
            <person name="Makela M.R."/>
            <person name="Stajich J."/>
            <person name="Grigoriev I.V."/>
            <person name="Mortensen U.H."/>
            <person name="De Vries R.P."/>
            <person name="Baker S.E."/>
            <person name="Andersen M.R."/>
        </authorList>
    </citation>
    <scope>NUCLEOTIDE SEQUENCE [LARGE SCALE GENOMIC DNA]</scope>
    <source>
        <strain evidence="4 5">CBS 588.65</strain>
    </source>
</reference>
<dbReference type="Proteomes" id="UP001610334">
    <property type="component" value="Unassembled WGS sequence"/>
</dbReference>
<dbReference type="SMART" id="SM00248">
    <property type="entry name" value="ANK"/>
    <property type="match status" value="3"/>
</dbReference>
<evidence type="ECO:0000256" key="3">
    <source>
        <dbReference type="PROSITE-ProRule" id="PRU00023"/>
    </source>
</evidence>
<keyword evidence="2 3" id="KW-0040">ANK repeat</keyword>
<dbReference type="SUPFAM" id="SSF48403">
    <property type="entry name" value="Ankyrin repeat"/>
    <property type="match status" value="1"/>
</dbReference>
<evidence type="ECO:0000313" key="4">
    <source>
        <dbReference type="EMBL" id="KAL2814015.1"/>
    </source>
</evidence>
<evidence type="ECO:0000256" key="1">
    <source>
        <dbReference type="ARBA" id="ARBA00022737"/>
    </source>
</evidence>
<feature type="repeat" description="ANK" evidence="3">
    <location>
        <begin position="69"/>
        <end position="101"/>
    </location>
</feature>
<sequence>MENTLPFLYAVAMGDTAAIEREWSNNKSILSVRNPEGWTALHLAAFHGHPQVVRLLLSYGMCAAIPDANGQSALHIAAQRSSVEVVEVLLKDGSGCSTRDKDGKTAIAYAYKNPMHDILVRFLDYAPSCGVGCSMTPEIVLGSRPSAALRAKSDSAVPCARPTPGPPKQCCGSVRCQ</sequence>
<keyword evidence="1" id="KW-0677">Repeat</keyword>
<dbReference type="Pfam" id="PF12796">
    <property type="entry name" value="Ank_2"/>
    <property type="match status" value="1"/>
</dbReference>
<dbReference type="InterPro" id="IPR036770">
    <property type="entry name" value="Ankyrin_rpt-contain_sf"/>
</dbReference>
<dbReference type="PROSITE" id="PS50297">
    <property type="entry name" value="ANK_REP_REGION"/>
    <property type="match status" value="2"/>
</dbReference>
<evidence type="ECO:0000313" key="5">
    <source>
        <dbReference type="Proteomes" id="UP001610334"/>
    </source>
</evidence>
<dbReference type="Gene3D" id="1.25.40.20">
    <property type="entry name" value="Ankyrin repeat-containing domain"/>
    <property type="match status" value="1"/>
</dbReference>
<feature type="repeat" description="ANK" evidence="3">
    <location>
        <begin position="36"/>
        <end position="68"/>
    </location>
</feature>
<keyword evidence="5" id="KW-1185">Reference proteome</keyword>
<comment type="caution">
    <text evidence="4">The sequence shown here is derived from an EMBL/GenBank/DDBJ whole genome shotgun (WGS) entry which is preliminary data.</text>
</comment>
<dbReference type="PANTHER" id="PTHR24198:SF165">
    <property type="entry name" value="ANKYRIN REPEAT-CONTAINING PROTEIN-RELATED"/>
    <property type="match status" value="1"/>
</dbReference>
<dbReference type="PROSITE" id="PS50088">
    <property type="entry name" value="ANK_REPEAT"/>
    <property type="match status" value="2"/>
</dbReference>
<dbReference type="PRINTS" id="PR01415">
    <property type="entry name" value="ANKYRIN"/>
</dbReference>
<dbReference type="PANTHER" id="PTHR24198">
    <property type="entry name" value="ANKYRIN REPEAT AND PROTEIN KINASE DOMAIN-CONTAINING PROTEIN"/>
    <property type="match status" value="1"/>
</dbReference>
<accession>A0ABR4HF10</accession>
<protein>
    <submittedName>
        <fullName evidence="4">Ankyrin repeat-containing domain protein</fullName>
    </submittedName>
</protein>
<evidence type="ECO:0000256" key="2">
    <source>
        <dbReference type="ARBA" id="ARBA00023043"/>
    </source>
</evidence>
<proteinExistence type="predicted"/>
<gene>
    <name evidence="4" type="ORF">BJX63DRAFT_207256</name>
</gene>